<protein>
    <recommendedName>
        <fullName evidence="3">ATP-grasp domain-containing protein</fullName>
    </recommendedName>
</protein>
<evidence type="ECO:0008006" key="3">
    <source>
        <dbReference type="Google" id="ProtNLM"/>
    </source>
</evidence>
<dbReference type="Gene3D" id="3.30.470.20">
    <property type="entry name" value="ATP-grasp fold, B domain"/>
    <property type="match status" value="1"/>
</dbReference>
<accession>A0ABW2XGI7</accession>
<evidence type="ECO:0000313" key="2">
    <source>
        <dbReference type="Proteomes" id="UP001597063"/>
    </source>
</evidence>
<evidence type="ECO:0000313" key="1">
    <source>
        <dbReference type="EMBL" id="MFD0685494.1"/>
    </source>
</evidence>
<dbReference type="SUPFAM" id="SSF56059">
    <property type="entry name" value="Glutathione synthetase ATP-binding domain-like"/>
    <property type="match status" value="1"/>
</dbReference>
<proteinExistence type="predicted"/>
<name>A0ABW2XGI7_9ACTN</name>
<comment type="caution">
    <text evidence="1">The sequence shown here is derived from an EMBL/GenBank/DDBJ whole genome shotgun (WGS) entry which is preliminary data.</text>
</comment>
<gene>
    <name evidence="1" type="ORF">ACFQZM_13365</name>
</gene>
<reference evidence="2" key="1">
    <citation type="journal article" date="2019" name="Int. J. Syst. Evol. Microbiol.">
        <title>The Global Catalogue of Microorganisms (GCM) 10K type strain sequencing project: providing services to taxonomists for standard genome sequencing and annotation.</title>
        <authorList>
            <consortium name="The Broad Institute Genomics Platform"/>
            <consortium name="The Broad Institute Genome Sequencing Center for Infectious Disease"/>
            <person name="Wu L."/>
            <person name="Ma J."/>
        </authorList>
    </citation>
    <scope>NUCLEOTIDE SEQUENCE [LARGE SCALE GENOMIC DNA]</scope>
    <source>
        <strain evidence="2">JCM 9371</strain>
    </source>
</reference>
<keyword evidence="2" id="KW-1185">Reference proteome</keyword>
<dbReference type="Proteomes" id="UP001597063">
    <property type="component" value="Unassembled WGS sequence"/>
</dbReference>
<dbReference type="RefSeq" id="WP_131755549.1">
    <property type="nucleotide sequence ID" value="NZ_CAACUY010000006.1"/>
</dbReference>
<dbReference type="EMBL" id="JBHTGP010000006">
    <property type="protein sequence ID" value="MFD0685494.1"/>
    <property type="molecule type" value="Genomic_DNA"/>
</dbReference>
<sequence length="146" mass="15347">MVTASATDAAALPAELAAASTFQPIVRGTSIRLTAVGPHLFAVRITGTDLLDWRPVQDRLTFTATEIPPAIATGVHAFLRAYGLEYGAFDFIDPGPGRPWSFLECNPSGMYGMVEIQSGLRITAAIADRLLTPLNQGSAGCSIGSP</sequence>
<organism evidence="1 2">
    <name type="scientific">Actinomadura fibrosa</name>
    <dbReference type="NCBI Taxonomy" id="111802"/>
    <lineage>
        <taxon>Bacteria</taxon>
        <taxon>Bacillati</taxon>
        <taxon>Actinomycetota</taxon>
        <taxon>Actinomycetes</taxon>
        <taxon>Streptosporangiales</taxon>
        <taxon>Thermomonosporaceae</taxon>
        <taxon>Actinomadura</taxon>
    </lineage>
</organism>